<protein>
    <submittedName>
        <fullName evidence="1">Uncharacterized protein</fullName>
    </submittedName>
</protein>
<dbReference type="KEGG" id="dalk:DSCA_62610"/>
<reference evidence="1 2" key="1">
    <citation type="submission" date="2019-11" db="EMBL/GenBank/DDBJ databases">
        <title>Comparative genomics of hydrocarbon-degrading Desulfosarcina strains.</title>
        <authorList>
            <person name="Watanabe M."/>
            <person name="Kojima H."/>
            <person name="Fukui M."/>
        </authorList>
    </citation>
    <scope>NUCLEOTIDE SEQUENCE [LARGE SCALE GENOMIC DNA]</scope>
    <source>
        <strain evidence="1 2">PL12</strain>
    </source>
</reference>
<sequence length="53" mass="5784">MPAVLVGVVGIGLSGPYIGIQPHYRLEVGGHNGYGQFIDSPQRDDLKVDRLMF</sequence>
<dbReference type="Proteomes" id="UP000427906">
    <property type="component" value="Chromosome"/>
</dbReference>
<accession>A0A5K7YYU1</accession>
<organism evidence="1 2">
    <name type="scientific">Desulfosarcina alkanivorans</name>
    <dbReference type="NCBI Taxonomy" id="571177"/>
    <lineage>
        <taxon>Bacteria</taxon>
        <taxon>Pseudomonadati</taxon>
        <taxon>Thermodesulfobacteriota</taxon>
        <taxon>Desulfobacteria</taxon>
        <taxon>Desulfobacterales</taxon>
        <taxon>Desulfosarcinaceae</taxon>
        <taxon>Desulfosarcina</taxon>
    </lineage>
</organism>
<evidence type="ECO:0000313" key="1">
    <source>
        <dbReference type="EMBL" id="BBO72331.1"/>
    </source>
</evidence>
<proteinExistence type="predicted"/>
<keyword evidence="2" id="KW-1185">Reference proteome</keyword>
<dbReference type="AlphaFoldDB" id="A0A5K7YYU1"/>
<name>A0A5K7YYU1_9BACT</name>
<evidence type="ECO:0000313" key="2">
    <source>
        <dbReference type="Proteomes" id="UP000427906"/>
    </source>
</evidence>
<dbReference type="EMBL" id="AP021874">
    <property type="protein sequence ID" value="BBO72331.1"/>
    <property type="molecule type" value="Genomic_DNA"/>
</dbReference>
<gene>
    <name evidence="1" type="ORF">DSCA_62610</name>
</gene>